<dbReference type="GO" id="GO:0009090">
    <property type="term" value="P:homoserine biosynthetic process"/>
    <property type="evidence" value="ECO:0007669"/>
    <property type="project" value="TreeGrafter"/>
</dbReference>
<proteinExistence type="inferred from homology"/>
<evidence type="ECO:0000256" key="6">
    <source>
        <dbReference type="ARBA" id="ARBA00022840"/>
    </source>
</evidence>
<accession>A0A180GSI8</accession>
<reference evidence="9" key="4">
    <citation type="submission" date="2025-05" db="UniProtKB">
        <authorList>
            <consortium name="EnsemblFungi"/>
        </authorList>
    </citation>
    <scope>IDENTIFICATION</scope>
    <source>
        <strain evidence="9">isolate 1-1 / race 1 (BBBD)</strain>
    </source>
</reference>
<dbReference type="InterPro" id="IPR002912">
    <property type="entry name" value="ACT_dom"/>
</dbReference>
<name>A0A180GSI8_PUCT1</name>
<dbReference type="EnsemblFungi" id="PTTG_26557-t43_1">
    <property type="protein sequence ID" value="PTTG_26557-t43_1-p1"/>
    <property type="gene ID" value="PTTG_26557"/>
</dbReference>
<evidence type="ECO:0000259" key="7">
    <source>
        <dbReference type="PROSITE" id="PS51671"/>
    </source>
</evidence>
<evidence type="ECO:0000313" key="9">
    <source>
        <dbReference type="EnsemblFungi" id="PTTG_26557-t43_1-p1"/>
    </source>
</evidence>
<keyword evidence="3" id="KW-0808">Transferase</keyword>
<evidence type="ECO:0000256" key="3">
    <source>
        <dbReference type="ARBA" id="ARBA00022679"/>
    </source>
</evidence>
<dbReference type="GO" id="GO:0004072">
    <property type="term" value="F:aspartate kinase activity"/>
    <property type="evidence" value="ECO:0007669"/>
    <property type="project" value="UniProtKB-EC"/>
</dbReference>
<reference evidence="8" key="1">
    <citation type="submission" date="2009-11" db="EMBL/GenBank/DDBJ databases">
        <authorList>
            <consortium name="The Broad Institute Genome Sequencing Platform"/>
            <person name="Ward D."/>
            <person name="Feldgarden M."/>
            <person name="Earl A."/>
            <person name="Young S.K."/>
            <person name="Zeng Q."/>
            <person name="Koehrsen M."/>
            <person name="Alvarado L."/>
            <person name="Berlin A."/>
            <person name="Bochicchio J."/>
            <person name="Borenstein D."/>
            <person name="Chapman S.B."/>
            <person name="Chen Z."/>
            <person name="Engels R."/>
            <person name="Freedman E."/>
            <person name="Gellesch M."/>
            <person name="Goldberg J."/>
            <person name="Griggs A."/>
            <person name="Gujja S."/>
            <person name="Heilman E."/>
            <person name="Heiman D."/>
            <person name="Hepburn T."/>
            <person name="Howarth C."/>
            <person name="Jen D."/>
            <person name="Larson L."/>
            <person name="Lewis B."/>
            <person name="Mehta T."/>
            <person name="Park D."/>
            <person name="Pearson M."/>
            <person name="Roberts A."/>
            <person name="Saif S."/>
            <person name="Shea T."/>
            <person name="Shenoy N."/>
            <person name="Sisk P."/>
            <person name="Stolte C."/>
            <person name="Sykes S."/>
            <person name="Thomson T."/>
            <person name="Walk T."/>
            <person name="White J."/>
            <person name="Yandava C."/>
            <person name="Izard J."/>
            <person name="Baranova O.V."/>
            <person name="Blanton J.M."/>
            <person name="Tanner A.C."/>
            <person name="Dewhirst F.E."/>
            <person name="Haas B."/>
            <person name="Nusbaum C."/>
            <person name="Birren B."/>
        </authorList>
    </citation>
    <scope>NUCLEOTIDE SEQUENCE [LARGE SCALE GENOMIC DNA]</scope>
    <source>
        <strain evidence="8">1-1 BBBD Race 1</strain>
    </source>
</reference>
<reference evidence="9 10" key="3">
    <citation type="journal article" date="2017" name="G3 (Bethesda)">
        <title>Comparative analysis highlights variable genome content of wheat rusts and divergence of the mating loci.</title>
        <authorList>
            <person name="Cuomo C.A."/>
            <person name="Bakkeren G."/>
            <person name="Khalil H.B."/>
            <person name="Panwar V."/>
            <person name="Joly D."/>
            <person name="Linning R."/>
            <person name="Sakthikumar S."/>
            <person name="Song X."/>
            <person name="Adiconis X."/>
            <person name="Fan L."/>
            <person name="Goldberg J.M."/>
            <person name="Levin J.Z."/>
            <person name="Young S."/>
            <person name="Zeng Q."/>
            <person name="Anikster Y."/>
            <person name="Bruce M."/>
            <person name="Wang M."/>
            <person name="Yin C."/>
            <person name="McCallum B."/>
            <person name="Szabo L.J."/>
            <person name="Hulbert S."/>
            <person name="Chen X."/>
            <person name="Fellers J.P."/>
        </authorList>
    </citation>
    <scope>NUCLEOTIDE SEQUENCE</scope>
    <source>
        <strain evidence="9">isolate 1-1 / race 1 (BBBD)</strain>
        <strain evidence="10">Isolate 1-1 / race 1 (BBBD)</strain>
    </source>
</reference>
<gene>
    <name evidence="8" type="ORF">PTTG_26557</name>
</gene>
<organism evidence="8">
    <name type="scientific">Puccinia triticina (isolate 1-1 / race 1 (BBBD))</name>
    <name type="common">Brown leaf rust fungus</name>
    <dbReference type="NCBI Taxonomy" id="630390"/>
    <lineage>
        <taxon>Eukaryota</taxon>
        <taxon>Fungi</taxon>
        <taxon>Dikarya</taxon>
        <taxon>Basidiomycota</taxon>
        <taxon>Pucciniomycotina</taxon>
        <taxon>Pucciniomycetes</taxon>
        <taxon>Pucciniales</taxon>
        <taxon>Pucciniaceae</taxon>
        <taxon>Puccinia</taxon>
    </lineage>
</organism>
<comment type="similarity">
    <text evidence="1">Belongs to the aspartokinase family.</text>
</comment>
<keyword evidence="5" id="KW-0418">Kinase</keyword>
<reference evidence="8" key="2">
    <citation type="submission" date="2016-05" db="EMBL/GenBank/DDBJ databases">
        <title>Comparative analysis highlights variable genome content of wheat rusts and divergence of the mating loci.</title>
        <authorList>
            <person name="Cuomo C.A."/>
            <person name="Bakkeren G."/>
            <person name="Szabo L."/>
            <person name="Khalil H."/>
            <person name="Joly D."/>
            <person name="Goldberg J."/>
            <person name="Young S."/>
            <person name="Zeng Q."/>
            <person name="Fellers J."/>
        </authorList>
    </citation>
    <scope>NUCLEOTIDE SEQUENCE [LARGE SCALE GENOMIC DNA]</scope>
    <source>
        <strain evidence="8">1-1 BBBD Race 1</strain>
    </source>
</reference>
<evidence type="ECO:0000256" key="5">
    <source>
        <dbReference type="ARBA" id="ARBA00022777"/>
    </source>
</evidence>
<dbReference type="InterPro" id="IPR054352">
    <property type="entry name" value="ACT_Aspartokinase"/>
</dbReference>
<evidence type="ECO:0000313" key="10">
    <source>
        <dbReference type="Proteomes" id="UP000005240"/>
    </source>
</evidence>
<dbReference type="VEuPathDB" id="FungiDB:PTTG_26557"/>
<dbReference type="EMBL" id="ADAS02000026">
    <property type="protein sequence ID" value="OAV95695.1"/>
    <property type="molecule type" value="Genomic_DNA"/>
</dbReference>
<evidence type="ECO:0000313" key="8">
    <source>
        <dbReference type="EMBL" id="OAV95695.1"/>
    </source>
</evidence>
<evidence type="ECO:0000256" key="4">
    <source>
        <dbReference type="ARBA" id="ARBA00022741"/>
    </source>
</evidence>
<evidence type="ECO:0000256" key="2">
    <source>
        <dbReference type="ARBA" id="ARBA00013059"/>
    </source>
</evidence>
<protein>
    <recommendedName>
        <fullName evidence="2">aspartate kinase</fullName>
        <ecNumber evidence="2">2.7.2.4</ecNumber>
    </recommendedName>
</protein>
<keyword evidence="4" id="KW-0547">Nucleotide-binding</keyword>
<dbReference type="GO" id="GO:0005524">
    <property type="term" value="F:ATP binding"/>
    <property type="evidence" value="ECO:0007669"/>
    <property type="project" value="UniProtKB-KW"/>
</dbReference>
<dbReference type="OrthoDB" id="4323675at2759"/>
<keyword evidence="6" id="KW-0067">ATP-binding</keyword>
<dbReference type="PANTHER" id="PTHR21499">
    <property type="entry name" value="ASPARTATE KINASE"/>
    <property type="match status" value="1"/>
</dbReference>
<dbReference type="Proteomes" id="UP000005240">
    <property type="component" value="Unassembled WGS sequence"/>
</dbReference>
<dbReference type="STRING" id="630390.A0A180GSI8"/>
<dbReference type="Gene3D" id="3.30.2130.10">
    <property type="entry name" value="VC0802-like"/>
    <property type="match status" value="1"/>
</dbReference>
<dbReference type="Pfam" id="PF22468">
    <property type="entry name" value="ACT_9"/>
    <property type="match status" value="1"/>
</dbReference>
<dbReference type="PANTHER" id="PTHR21499:SF59">
    <property type="entry name" value="ASPARTOKINASE"/>
    <property type="match status" value="1"/>
</dbReference>
<dbReference type="GO" id="GO:0005829">
    <property type="term" value="C:cytosol"/>
    <property type="evidence" value="ECO:0007669"/>
    <property type="project" value="TreeGrafter"/>
</dbReference>
<dbReference type="EC" id="2.7.2.4" evidence="2"/>
<feature type="domain" description="ACT" evidence="7">
    <location>
        <begin position="142"/>
        <end position="206"/>
    </location>
</feature>
<dbReference type="InterPro" id="IPR045865">
    <property type="entry name" value="ACT-like_dom_sf"/>
</dbReference>
<keyword evidence="10" id="KW-1185">Reference proteome</keyword>
<dbReference type="GO" id="GO:0009089">
    <property type="term" value="P:lysine biosynthetic process via diaminopimelate"/>
    <property type="evidence" value="ECO:0007669"/>
    <property type="project" value="TreeGrafter"/>
</dbReference>
<evidence type="ECO:0000256" key="1">
    <source>
        <dbReference type="ARBA" id="ARBA00010122"/>
    </source>
</evidence>
<dbReference type="AlphaFoldDB" id="A0A180GSI8"/>
<dbReference type="FunFam" id="3.30.2130.10:FF:000001">
    <property type="entry name" value="Bifunctional aspartokinase/homoserine dehydrogenase"/>
    <property type="match status" value="1"/>
</dbReference>
<dbReference type="SUPFAM" id="SSF55021">
    <property type="entry name" value="ACT-like"/>
    <property type="match status" value="2"/>
</dbReference>
<dbReference type="PROSITE" id="PS51671">
    <property type="entry name" value="ACT"/>
    <property type="match status" value="1"/>
</dbReference>
<sequence length="206" mass="22418">MEQVIRASIPIRIKNVMNPQGPGTVIYPNRSIPSSPKIVEITGGADEIHSKAPTAITIKEDIVVLNIHSNQKTISHGFFARIFGTLDKFGIAVDLISTSEVHVSMAIMVNEIYRFKGFDRLVKELKDIGEVSVLNQMAILSLVGRKMKNMVGIAGKMFSTLAEGNVNIEMISQGASEINISCVISKQDSIKALNLVHDTLVINSSS</sequence>